<dbReference type="Proteomes" id="UP000027002">
    <property type="component" value="Chromosome 6"/>
</dbReference>
<dbReference type="OrthoDB" id="4944057at2759"/>
<accession>A0A8E5MK78</accession>
<evidence type="ECO:0000313" key="2">
    <source>
        <dbReference type="Proteomes" id="UP000027002"/>
    </source>
</evidence>
<protein>
    <submittedName>
        <fullName evidence="1">Uncharacterized protein</fullName>
    </submittedName>
</protein>
<dbReference type="AlphaFoldDB" id="A0A8E5MK78"/>
<dbReference type="EMBL" id="CP072758">
    <property type="protein sequence ID" value="QUC22862.1"/>
    <property type="molecule type" value="Genomic_DNA"/>
</dbReference>
<sequence>MVLSPDFSSSPLCPFRLDSPLQLTQHPKRPPSGYPDPDSRVYSHLVAVRNSHAREDRFMLDVDRLFFARSILHIFREQAFLGPPRPRNCLAWHLQTFFTSRHAQKIALEVTFDLPRLHERTRWWAFLFAVNPEQRAAEMTDIVDIRVNYMDKHNVQYTILSYTAPGVQDIWTPGKPRTSP</sequence>
<dbReference type="KEGG" id="uvi:66067880"/>
<evidence type="ECO:0000313" key="1">
    <source>
        <dbReference type="EMBL" id="QUC22862.1"/>
    </source>
</evidence>
<gene>
    <name evidence="1" type="ORF">UV8b_07103</name>
</gene>
<proteinExistence type="predicted"/>
<dbReference type="Gene3D" id="3.20.20.140">
    <property type="entry name" value="Metal-dependent hydrolases"/>
    <property type="match status" value="1"/>
</dbReference>
<reference evidence="1" key="1">
    <citation type="submission" date="2020-03" db="EMBL/GenBank/DDBJ databases">
        <title>A mixture of massive structural variations and highly conserved coding sequences in Ustilaginoidea virens genome.</title>
        <authorList>
            <person name="Zhang K."/>
            <person name="Zhao Z."/>
            <person name="Zhang Z."/>
            <person name="Li Y."/>
            <person name="Hsiang T."/>
            <person name="Sun W."/>
        </authorList>
    </citation>
    <scope>NUCLEOTIDE SEQUENCE</scope>
    <source>
        <strain evidence="1">UV-8b</strain>
    </source>
</reference>
<keyword evidence="2" id="KW-1185">Reference proteome</keyword>
<dbReference type="RefSeq" id="XP_043000535.1">
    <property type="nucleotide sequence ID" value="XM_043144600.1"/>
</dbReference>
<dbReference type="GeneID" id="66067880"/>
<name>A0A8E5MK78_USTVR</name>
<organism evidence="1 2">
    <name type="scientific">Ustilaginoidea virens</name>
    <name type="common">Rice false smut fungus</name>
    <name type="synonym">Villosiclava virens</name>
    <dbReference type="NCBI Taxonomy" id="1159556"/>
    <lineage>
        <taxon>Eukaryota</taxon>
        <taxon>Fungi</taxon>
        <taxon>Dikarya</taxon>
        <taxon>Ascomycota</taxon>
        <taxon>Pezizomycotina</taxon>
        <taxon>Sordariomycetes</taxon>
        <taxon>Hypocreomycetidae</taxon>
        <taxon>Hypocreales</taxon>
        <taxon>Clavicipitaceae</taxon>
        <taxon>Ustilaginoidea</taxon>
    </lineage>
</organism>